<accession>A0A2A6BX04</accession>
<dbReference type="Gene3D" id="3.40.30.10">
    <property type="entry name" value="Glutaredoxin"/>
    <property type="match status" value="1"/>
</dbReference>
<evidence type="ECO:0000313" key="1">
    <source>
        <dbReference type="EnsemblMetazoa" id="PPA22570.1"/>
    </source>
</evidence>
<organism evidence="1 2">
    <name type="scientific">Pristionchus pacificus</name>
    <name type="common">Parasitic nematode worm</name>
    <dbReference type="NCBI Taxonomy" id="54126"/>
    <lineage>
        <taxon>Eukaryota</taxon>
        <taxon>Metazoa</taxon>
        <taxon>Ecdysozoa</taxon>
        <taxon>Nematoda</taxon>
        <taxon>Chromadorea</taxon>
        <taxon>Rhabditida</taxon>
        <taxon>Rhabditina</taxon>
        <taxon>Diplogasteromorpha</taxon>
        <taxon>Diplogasteroidea</taxon>
        <taxon>Neodiplogasteridae</taxon>
        <taxon>Pristionchus</taxon>
    </lineage>
</organism>
<protein>
    <submittedName>
        <fullName evidence="1">Ssu-2</fullName>
    </submittedName>
</protein>
<dbReference type="InterPro" id="IPR036249">
    <property type="entry name" value="Thioredoxin-like_sf"/>
</dbReference>
<dbReference type="PANTHER" id="PTHR14684">
    <property type="entry name" value="THIOREDOXIN DOMAIN-CONTAINING PROTEIN 15"/>
    <property type="match status" value="1"/>
</dbReference>
<dbReference type="GO" id="GO:0060271">
    <property type="term" value="P:cilium assembly"/>
    <property type="evidence" value="ECO:0000318"/>
    <property type="project" value="GO_Central"/>
</dbReference>
<evidence type="ECO:0000313" key="2">
    <source>
        <dbReference type="Proteomes" id="UP000005239"/>
    </source>
</evidence>
<dbReference type="SUPFAM" id="SSF52833">
    <property type="entry name" value="Thioredoxin-like"/>
    <property type="match status" value="1"/>
</dbReference>
<proteinExistence type="predicted"/>
<reference evidence="1" key="2">
    <citation type="submission" date="2022-06" db="UniProtKB">
        <authorList>
            <consortium name="EnsemblMetazoa"/>
        </authorList>
    </citation>
    <scope>IDENTIFICATION</scope>
    <source>
        <strain evidence="1">PS312</strain>
    </source>
</reference>
<dbReference type="GO" id="GO:0005929">
    <property type="term" value="C:cilium"/>
    <property type="evidence" value="ECO:0000318"/>
    <property type="project" value="GO_Central"/>
</dbReference>
<dbReference type="EnsemblMetazoa" id="PPA22570.1">
    <property type="protein sequence ID" value="PPA22570.1"/>
    <property type="gene ID" value="WBGene00112124"/>
</dbReference>
<dbReference type="Proteomes" id="UP000005239">
    <property type="component" value="Unassembled WGS sequence"/>
</dbReference>
<dbReference type="AlphaFoldDB" id="A0A2A6BX04"/>
<keyword evidence="2" id="KW-1185">Reference proteome</keyword>
<dbReference type="PANTHER" id="PTHR14684:SF2">
    <property type="entry name" value="THIOREDOXIN DOMAIN-CONTAINING PROTEIN 15"/>
    <property type="match status" value="1"/>
</dbReference>
<dbReference type="InterPro" id="IPR013766">
    <property type="entry name" value="Thioredoxin_domain"/>
</dbReference>
<reference evidence="2" key="1">
    <citation type="journal article" date="2008" name="Nat. Genet.">
        <title>The Pristionchus pacificus genome provides a unique perspective on nematode lifestyle and parasitism.</title>
        <authorList>
            <person name="Dieterich C."/>
            <person name="Clifton S.W."/>
            <person name="Schuster L.N."/>
            <person name="Chinwalla A."/>
            <person name="Delehaunty K."/>
            <person name="Dinkelacker I."/>
            <person name="Fulton L."/>
            <person name="Fulton R."/>
            <person name="Godfrey J."/>
            <person name="Minx P."/>
            <person name="Mitreva M."/>
            <person name="Roeseler W."/>
            <person name="Tian H."/>
            <person name="Witte H."/>
            <person name="Yang S.P."/>
            <person name="Wilson R.K."/>
            <person name="Sommer R.J."/>
        </authorList>
    </citation>
    <scope>NUCLEOTIDE SEQUENCE [LARGE SCALE GENOMIC DNA]</scope>
    <source>
        <strain evidence="2">PS312</strain>
    </source>
</reference>
<dbReference type="InterPro" id="IPR042418">
    <property type="entry name" value="TXNDC15"/>
</dbReference>
<dbReference type="Pfam" id="PF00085">
    <property type="entry name" value="Thioredoxin"/>
    <property type="match status" value="1"/>
</dbReference>
<accession>A0A8R1YNE5</accession>
<sequence>QSRRARRGLAGFELRDGVNVEKNDNGGACGAGRETRQREAKRHRWWKESAVKKMQIGELENSSCIQYVLESYTEARSTSEATEAYTLGQYLDRYGYTLDGHGDSGSSSSQQNPWDYEVLPNLMFVEQTRVMELPGSSRMGTCTACNAEGSTHCFHCRGNGQDKCGFCRGTGMKSGVAHPAVYTHPMVASFPHADISRGYASSSTAMVRHGNNTYGVGTPMYFMSKTGVPPPGLGTHDLCYMCHGRGVRECHHCKGGGKKTCSTCGGSGSVRSFSKLIVQFELEKSDYMTPCEVPEALLRQAESKEIFSEQANYVRPISKYHVKEVNESSRALCVKHLERVMGKSRVIQQRHHLYAIPLCKVAFTLGTQSGTFWVYGKDARIYFPKYPSKCCILIKLSYRLEMLPYRIALIAALLCCVLSFGSTVGEEAVEGSATVRDEEEIVAELVEQGDAISENSGDEKEESALEAGTVAPEEIEYEWKPFPQEFPNATCPNLQGAARWITLVNYQCPGKRSWYSCIDDLLELPQYRRYKCRPLLFRWERHPVNRTTARKREKDNEIAIRPEEVHMAAPNFIAALKERGRHGSNFCMLMLFYSPTCPFSARWAPYFNALPPRYTNILFVAVNASDAANSRMNSRLGIAGTPTMVLYVDGSPVGRVDELLAPEKHLPKFIESFTDWHTDGPLLPNPNGNVQVEPVADRSRLWLAVSFVVYVVSSLYHFVAYTESGKRKWAAVLQRMHG</sequence>
<gene>
    <name evidence="1" type="primary">WBGene00112124</name>
</gene>
<name>A0A2A6BX04_PRIPA</name>